<dbReference type="EMBL" id="LJOW01000386">
    <property type="protein sequence ID" value="OBQ35335.1"/>
    <property type="molecule type" value="Genomic_DNA"/>
</dbReference>
<comment type="caution">
    <text evidence="1">The sequence shown here is derived from an EMBL/GenBank/DDBJ whole genome shotgun (WGS) entry which is preliminary data.</text>
</comment>
<reference evidence="1 2" key="1">
    <citation type="submission" date="2015-09" db="EMBL/GenBank/DDBJ databases">
        <title>Aphanizomenon flos-aquae WA102.</title>
        <authorList>
            <person name="Driscoll C."/>
        </authorList>
    </citation>
    <scope>NUCLEOTIDE SEQUENCE [LARGE SCALE GENOMIC DNA]</scope>
    <source>
        <strain evidence="1">WA102</strain>
    </source>
</reference>
<sequence length="86" mass="9645">MDRNLLKRMNAQKLEGSVESAGELELLVEDGHHEVNGDRNPDLALHRIGAGTEVVFDPEVAFDPLEEEFDLPSRLVELGHGERRDL</sequence>
<protein>
    <submittedName>
        <fullName evidence="1">Uncharacterized protein</fullName>
    </submittedName>
</protein>
<organism evidence="1 2">
    <name type="scientific">Aphanizomenon flos-aquae WA102</name>
    <dbReference type="NCBI Taxonomy" id="1710896"/>
    <lineage>
        <taxon>Bacteria</taxon>
        <taxon>Bacillati</taxon>
        <taxon>Cyanobacteriota</taxon>
        <taxon>Cyanophyceae</taxon>
        <taxon>Nostocales</taxon>
        <taxon>Aphanizomenonaceae</taxon>
        <taxon>Aphanizomenon</taxon>
    </lineage>
</organism>
<dbReference type="AlphaFoldDB" id="A0A1B7WE05"/>
<proteinExistence type="predicted"/>
<dbReference type="Proteomes" id="UP000092093">
    <property type="component" value="Unassembled WGS sequence"/>
</dbReference>
<evidence type="ECO:0000313" key="1">
    <source>
        <dbReference type="EMBL" id="OBQ35335.1"/>
    </source>
</evidence>
<evidence type="ECO:0000313" key="2">
    <source>
        <dbReference type="Proteomes" id="UP000092093"/>
    </source>
</evidence>
<name>A0A1B7WE05_APHFL</name>
<accession>A0A1B7WE05</accession>
<gene>
    <name evidence="1" type="ORF">AN484_26275</name>
</gene>